<dbReference type="Proteomes" id="UP000293360">
    <property type="component" value="Unassembled WGS sequence"/>
</dbReference>
<comment type="caution">
    <text evidence="4">The sequence shown here is derived from an EMBL/GenBank/DDBJ whole genome shotgun (WGS) entry which is preliminary data.</text>
</comment>
<feature type="compositionally biased region" description="Acidic residues" evidence="2">
    <location>
        <begin position="346"/>
        <end position="365"/>
    </location>
</feature>
<dbReference type="GO" id="GO:0006606">
    <property type="term" value="P:protein import into nucleus"/>
    <property type="evidence" value="ECO:0007669"/>
    <property type="project" value="TreeGrafter"/>
</dbReference>
<evidence type="ECO:0000313" key="4">
    <source>
        <dbReference type="EMBL" id="RYP00417.1"/>
    </source>
</evidence>
<dbReference type="InterPro" id="IPR057990">
    <property type="entry name" value="TPR_SYO1"/>
</dbReference>
<feature type="domain" description="SYO1-like TPR repeats" evidence="3">
    <location>
        <begin position="437"/>
        <end position="676"/>
    </location>
</feature>
<evidence type="ECO:0000259" key="3">
    <source>
        <dbReference type="Pfam" id="PF25567"/>
    </source>
</evidence>
<gene>
    <name evidence="4" type="ORF">DL764_006516</name>
</gene>
<dbReference type="InterPro" id="IPR052616">
    <property type="entry name" value="SYO1-like"/>
</dbReference>
<sequence>MGKSRRNRGSGQKQRSDPMAGKKDKPVKPPTDPELAALREKSVLPVLRDLQSADPKRRTAAAAAVAHVVARDERCRKLLLRERVVGVLLGETLTDSSLEGRAAGWQILRTLAAEEGPDFCVHLYRVDVVTAVQHAAKKITEALTSSSTPFGKTSKAEQNFVWTIAEALTPIITGLAEASDEAFDAIVRNADITSFLLTLLSADFAPASVLENALLCMSTLSEDNLQFVEAILADEATKSYERLQSFQKEGGYKAVLACSILHNVFAVMEWHDQNPGKDGASDAVLVPTLSQSLEQAQSNGNMPNGHGSSSPADILRLALQILASIGTTLQESLEKGNKEEWGGIEDKDDAMDADVDAGSDDDEERLSEKGEPADDDDEMGDGEMEADMEMVTAADDYPDEASRVDDLPTLRELLHRAMPQVLMIIARTTGDDEASLSIRSRAFATLNNVSWTVSCMDFGEGQNAAILRAWSPVARTIWRGAVAPVLASDTSDVGLATVVTSLAWAVARTLHYTTGDHAFSLSGGGEHEKFMSLYHASKNLRAAEQEEEEDPFQSLGVKCVGVLGQLALDPGAPLELNREVGVFLLTQVLAGLPVDTPPADAVEALNQLFDIYGDESKACDREVFWRDDFLRHLEEVLPKFRAAVKTVDKRRSAELRQRADETLMNLTRFIQYKQKHRP</sequence>
<dbReference type="InterPro" id="IPR011989">
    <property type="entry name" value="ARM-like"/>
</dbReference>
<dbReference type="InterPro" id="IPR016024">
    <property type="entry name" value="ARM-type_fold"/>
</dbReference>
<dbReference type="EMBL" id="QJNU01000389">
    <property type="protein sequence ID" value="RYP00417.1"/>
    <property type="molecule type" value="Genomic_DNA"/>
</dbReference>
<evidence type="ECO:0000256" key="1">
    <source>
        <dbReference type="ARBA" id="ARBA00049983"/>
    </source>
</evidence>
<dbReference type="SUPFAM" id="SSF48371">
    <property type="entry name" value="ARM repeat"/>
    <property type="match status" value="1"/>
</dbReference>
<dbReference type="PANTHER" id="PTHR13347">
    <property type="entry name" value="HEAT REPEAT-CONTAINING PROTEIN 3"/>
    <property type="match status" value="1"/>
</dbReference>
<feature type="compositionally biased region" description="Basic and acidic residues" evidence="2">
    <location>
        <begin position="333"/>
        <end position="345"/>
    </location>
</feature>
<feature type="region of interest" description="Disordered" evidence="2">
    <location>
        <begin position="1"/>
        <end position="38"/>
    </location>
</feature>
<dbReference type="CDD" id="cd13394">
    <property type="entry name" value="Syo1_like"/>
    <property type="match status" value="1"/>
</dbReference>
<dbReference type="PANTHER" id="PTHR13347:SF1">
    <property type="entry name" value="HEAT REPEAT-CONTAINING PROTEIN 3"/>
    <property type="match status" value="1"/>
</dbReference>
<dbReference type="STRING" id="155417.A0A4Q4T7Z4"/>
<name>A0A4Q4T7Z4_9PEZI</name>
<accession>A0A4Q4T7Z4</accession>
<organism evidence="4 5">
    <name type="scientific">Monosporascus ibericus</name>
    <dbReference type="NCBI Taxonomy" id="155417"/>
    <lineage>
        <taxon>Eukaryota</taxon>
        <taxon>Fungi</taxon>
        <taxon>Dikarya</taxon>
        <taxon>Ascomycota</taxon>
        <taxon>Pezizomycotina</taxon>
        <taxon>Sordariomycetes</taxon>
        <taxon>Xylariomycetidae</taxon>
        <taxon>Xylariales</taxon>
        <taxon>Xylariales incertae sedis</taxon>
        <taxon>Monosporascus</taxon>
    </lineage>
</organism>
<feature type="region of interest" description="Disordered" evidence="2">
    <location>
        <begin position="333"/>
        <end position="381"/>
    </location>
</feature>
<dbReference type="OrthoDB" id="288703at2759"/>
<evidence type="ECO:0000313" key="5">
    <source>
        <dbReference type="Proteomes" id="UP000293360"/>
    </source>
</evidence>
<dbReference type="AlphaFoldDB" id="A0A4Q4T7Z4"/>
<keyword evidence="5" id="KW-1185">Reference proteome</keyword>
<feature type="compositionally biased region" description="Basic and acidic residues" evidence="2">
    <location>
        <begin position="14"/>
        <end position="27"/>
    </location>
</feature>
<proteinExistence type="inferred from homology"/>
<comment type="similarity">
    <text evidence="1">Belongs to the nuclear import and ribosome assembly adapter family.</text>
</comment>
<dbReference type="GO" id="GO:0042273">
    <property type="term" value="P:ribosomal large subunit biogenesis"/>
    <property type="evidence" value="ECO:0007669"/>
    <property type="project" value="TreeGrafter"/>
</dbReference>
<dbReference type="GO" id="GO:0051082">
    <property type="term" value="F:unfolded protein binding"/>
    <property type="evidence" value="ECO:0007669"/>
    <property type="project" value="TreeGrafter"/>
</dbReference>
<dbReference type="Pfam" id="PF25567">
    <property type="entry name" value="TPR_SYO1"/>
    <property type="match status" value="1"/>
</dbReference>
<dbReference type="Gene3D" id="1.25.10.10">
    <property type="entry name" value="Leucine-rich Repeat Variant"/>
    <property type="match status" value="1"/>
</dbReference>
<protein>
    <recommendedName>
        <fullName evidence="3">SYO1-like TPR repeats domain-containing protein</fullName>
    </recommendedName>
</protein>
<evidence type="ECO:0000256" key="2">
    <source>
        <dbReference type="SAM" id="MobiDB-lite"/>
    </source>
</evidence>
<reference evidence="4 5" key="1">
    <citation type="submission" date="2018-06" db="EMBL/GenBank/DDBJ databases">
        <title>Complete Genomes of Monosporascus.</title>
        <authorList>
            <person name="Robinson A.J."/>
            <person name="Natvig D.O."/>
        </authorList>
    </citation>
    <scope>NUCLEOTIDE SEQUENCE [LARGE SCALE GENOMIC DNA]</scope>
    <source>
        <strain evidence="4 5">CBS 110550</strain>
    </source>
</reference>